<evidence type="ECO:0000313" key="5">
    <source>
        <dbReference type="EMBL" id="MDQ0470393.1"/>
    </source>
</evidence>
<dbReference type="Gene3D" id="3.20.20.450">
    <property type="entry name" value="EAL domain"/>
    <property type="match status" value="1"/>
</dbReference>
<dbReference type="InterPro" id="IPR000160">
    <property type="entry name" value="GGDEF_dom"/>
</dbReference>
<keyword evidence="1" id="KW-0812">Transmembrane</keyword>
<dbReference type="InterPro" id="IPR005330">
    <property type="entry name" value="MHYT_dom"/>
</dbReference>
<feature type="domain" description="EAL" evidence="2">
    <location>
        <begin position="423"/>
        <end position="673"/>
    </location>
</feature>
<dbReference type="SMART" id="SM00267">
    <property type="entry name" value="GGDEF"/>
    <property type="match status" value="1"/>
</dbReference>
<dbReference type="Proteomes" id="UP001242480">
    <property type="component" value="Unassembled WGS sequence"/>
</dbReference>
<reference evidence="5 6" key="1">
    <citation type="submission" date="2023-07" db="EMBL/GenBank/DDBJ databases">
        <title>Genomic Encyclopedia of Type Strains, Phase IV (KMG-IV): sequencing the most valuable type-strain genomes for metagenomic binning, comparative biology and taxonomic classification.</title>
        <authorList>
            <person name="Goeker M."/>
        </authorList>
    </citation>
    <scope>NUCLEOTIDE SEQUENCE [LARGE SCALE GENOMIC DNA]</scope>
    <source>
        <strain evidence="5 6">DSM 19619</strain>
    </source>
</reference>
<keyword evidence="1" id="KW-1133">Transmembrane helix</keyword>
<dbReference type="Pfam" id="PF03707">
    <property type="entry name" value="MHYT"/>
    <property type="match status" value="2"/>
</dbReference>
<dbReference type="SUPFAM" id="SSF141868">
    <property type="entry name" value="EAL domain-like"/>
    <property type="match status" value="1"/>
</dbReference>
<feature type="transmembrane region" description="Helical" evidence="1">
    <location>
        <begin position="145"/>
        <end position="162"/>
    </location>
</feature>
<protein>
    <submittedName>
        <fullName evidence="5">Diguanylate cyclase (GGDEF)-like protein</fullName>
    </submittedName>
</protein>
<organism evidence="5 6">
    <name type="scientific">Labrys wisconsinensis</name>
    <dbReference type="NCBI Taxonomy" id="425677"/>
    <lineage>
        <taxon>Bacteria</taxon>
        <taxon>Pseudomonadati</taxon>
        <taxon>Pseudomonadota</taxon>
        <taxon>Alphaproteobacteria</taxon>
        <taxon>Hyphomicrobiales</taxon>
        <taxon>Xanthobacteraceae</taxon>
        <taxon>Labrys</taxon>
    </lineage>
</organism>
<dbReference type="CDD" id="cd01948">
    <property type="entry name" value="EAL"/>
    <property type="match status" value="1"/>
</dbReference>
<dbReference type="SUPFAM" id="SSF55073">
    <property type="entry name" value="Nucleotide cyclase"/>
    <property type="match status" value="1"/>
</dbReference>
<accession>A0ABU0J7Z8</accession>
<feature type="transmembrane region" description="Helical" evidence="1">
    <location>
        <begin position="82"/>
        <end position="103"/>
    </location>
</feature>
<dbReference type="SMART" id="SM00052">
    <property type="entry name" value="EAL"/>
    <property type="match status" value="1"/>
</dbReference>
<feature type="transmembrane region" description="Helical" evidence="1">
    <location>
        <begin position="215"/>
        <end position="236"/>
    </location>
</feature>
<feature type="transmembrane region" description="Helical" evidence="1">
    <location>
        <begin position="174"/>
        <end position="195"/>
    </location>
</feature>
<dbReference type="Pfam" id="PF00990">
    <property type="entry name" value="GGDEF"/>
    <property type="match status" value="1"/>
</dbReference>
<dbReference type="PROSITE" id="PS50924">
    <property type="entry name" value="MHYT"/>
    <property type="match status" value="1"/>
</dbReference>
<dbReference type="InterPro" id="IPR043128">
    <property type="entry name" value="Rev_trsase/Diguanyl_cyclase"/>
</dbReference>
<dbReference type="PROSITE" id="PS50887">
    <property type="entry name" value="GGDEF"/>
    <property type="match status" value="1"/>
</dbReference>
<dbReference type="InterPro" id="IPR001633">
    <property type="entry name" value="EAL_dom"/>
</dbReference>
<dbReference type="InterPro" id="IPR052155">
    <property type="entry name" value="Biofilm_reg_signaling"/>
</dbReference>
<name>A0ABU0J7Z8_9HYPH</name>
<dbReference type="Gene3D" id="3.30.70.270">
    <property type="match status" value="1"/>
</dbReference>
<feature type="transmembrane region" description="Helical" evidence="1">
    <location>
        <begin position="14"/>
        <end position="34"/>
    </location>
</feature>
<evidence type="ECO:0000313" key="6">
    <source>
        <dbReference type="Proteomes" id="UP001242480"/>
    </source>
</evidence>
<dbReference type="InterPro" id="IPR035919">
    <property type="entry name" value="EAL_sf"/>
</dbReference>
<feature type="transmembrane region" description="Helical" evidence="1">
    <location>
        <begin position="46"/>
        <end position="70"/>
    </location>
</feature>
<feature type="domain" description="GGDEF" evidence="3">
    <location>
        <begin position="282"/>
        <end position="414"/>
    </location>
</feature>
<proteinExistence type="predicted"/>
<evidence type="ECO:0000259" key="3">
    <source>
        <dbReference type="PROSITE" id="PS50887"/>
    </source>
</evidence>
<dbReference type="InterPro" id="IPR029787">
    <property type="entry name" value="Nucleotide_cyclase"/>
</dbReference>
<dbReference type="PROSITE" id="PS50883">
    <property type="entry name" value="EAL"/>
    <property type="match status" value="1"/>
</dbReference>
<gene>
    <name evidence="5" type="ORF">QO011_003412</name>
</gene>
<dbReference type="CDD" id="cd01949">
    <property type="entry name" value="GGDEF"/>
    <property type="match status" value="1"/>
</dbReference>
<dbReference type="Pfam" id="PF00563">
    <property type="entry name" value="EAL"/>
    <property type="match status" value="1"/>
</dbReference>
<dbReference type="EMBL" id="JAUSVX010000006">
    <property type="protein sequence ID" value="MDQ0470393.1"/>
    <property type="molecule type" value="Genomic_DNA"/>
</dbReference>
<evidence type="ECO:0000259" key="2">
    <source>
        <dbReference type="PROSITE" id="PS50883"/>
    </source>
</evidence>
<dbReference type="NCBIfam" id="TIGR00254">
    <property type="entry name" value="GGDEF"/>
    <property type="match status" value="1"/>
</dbReference>
<feature type="domain" description="MHYT" evidence="4">
    <location>
        <begin position="11"/>
        <end position="198"/>
    </location>
</feature>
<dbReference type="RefSeq" id="WP_307274346.1">
    <property type="nucleotide sequence ID" value="NZ_JAUSVX010000006.1"/>
</dbReference>
<keyword evidence="1" id="KW-0472">Membrane</keyword>
<evidence type="ECO:0000259" key="4">
    <source>
        <dbReference type="PROSITE" id="PS50924"/>
    </source>
</evidence>
<feature type="transmembrane region" description="Helical" evidence="1">
    <location>
        <begin position="115"/>
        <end position="133"/>
    </location>
</feature>
<evidence type="ECO:0000256" key="1">
    <source>
        <dbReference type="PROSITE-ProRule" id="PRU00244"/>
    </source>
</evidence>
<dbReference type="PANTHER" id="PTHR44757:SF2">
    <property type="entry name" value="BIOFILM ARCHITECTURE MAINTENANCE PROTEIN MBAA"/>
    <property type="match status" value="1"/>
</dbReference>
<comment type="caution">
    <text evidence="5">The sequence shown here is derived from an EMBL/GenBank/DDBJ whole genome shotgun (WGS) entry which is preliminary data.</text>
</comment>
<sequence length="694" mass="75453">MRVLSCIATEHNPWLVLLAALTCISGSWVALDLFRRADERRGLQKSGWIFLAAVAAGSSVWCTHFIAMLAYEPKAPIAFDPLLTMVSLVIAIVGCGYGFAAALMRIPPLAPELGGGAVGLAIALMHYTGMMAYRVDGVIAWNTDYVAASVVIAVVLGALAVGQAVRRPLAGSKYLALVLFVLAVVGLHFTAMAAASVTPMATGLAGTDPDVLRAMAIAVAGVGFIIAATGVASYLIDARSSLESYQRLQHLAHNDALTGLPNRVSFGDCLESEIGRAAEEGSKVAVLGIDLDRFKEINDLRGHQAGDQALKTIARRLSRQRKDGEFIARVGGDEFAAIKRFTDQNDLLDFVARLETTLFEPVRLDDFEAAMGASIGVAIYPEDGDSQERLMSNADLAMYRAKADVTRAVCFYESRMDEASRARRALAQTLRRAIELDQLELHYQVQTSVETGDVRGYEVLLRWNHPERGQVPPSEFIPIAEENGLILAIGEWVLRTACRQAATWDTPTKIAVNLSPVQFAHADLARLIHEILIETGLAPSRLELEITESTIIADKTRTLHILRQIRALGVTIALDDFGTGYSSLDTLRSFPFDKIKLDRSFMSEVELSPQAKAIVRAVLTLGKSLDIPVLAEGVETDDQLSILRAERCDEAQGFFLGHPKPVDQIFRHGKDSDDRAVPFAGRVPPARVGRRVMA</sequence>
<dbReference type="PANTHER" id="PTHR44757">
    <property type="entry name" value="DIGUANYLATE CYCLASE DGCP"/>
    <property type="match status" value="1"/>
</dbReference>
<keyword evidence="6" id="KW-1185">Reference proteome</keyword>